<feature type="region of interest" description="Disordered" evidence="1">
    <location>
        <begin position="116"/>
        <end position="135"/>
    </location>
</feature>
<feature type="compositionally biased region" description="Polar residues" evidence="1">
    <location>
        <begin position="116"/>
        <end position="125"/>
    </location>
</feature>
<evidence type="ECO:0000313" key="3">
    <source>
        <dbReference type="Proteomes" id="UP000250235"/>
    </source>
</evidence>
<gene>
    <name evidence="2" type="ORF">F511_12974</name>
</gene>
<keyword evidence="3" id="KW-1185">Reference proteome</keyword>
<dbReference type="Proteomes" id="UP000250235">
    <property type="component" value="Unassembled WGS sequence"/>
</dbReference>
<reference evidence="2 3" key="1">
    <citation type="journal article" date="2015" name="Proc. Natl. Acad. Sci. U.S.A.">
        <title>The resurrection genome of Boea hygrometrica: A blueprint for survival of dehydration.</title>
        <authorList>
            <person name="Xiao L."/>
            <person name="Yang G."/>
            <person name="Zhang L."/>
            <person name="Yang X."/>
            <person name="Zhao S."/>
            <person name="Ji Z."/>
            <person name="Zhou Q."/>
            <person name="Hu M."/>
            <person name="Wang Y."/>
            <person name="Chen M."/>
            <person name="Xu Y."/>
            <person name="Jin H."/>
            <person name="Xiao X."/>
            <person name="Hu G."/>
            <person name="Bao F."/>
            <person name="Hu Y."/>
            <person name="Wan P."/>
            <person name="Li L."/>
            <person name="Deng X."/>
            <person name="Kuang T."/>
            <person name="Xiang C."/>
            <person name="Zhu J.K."/>
            <person name="Oliver M.J."/>
            <person name="He Y."/>
        </authorList>
    </citation>
    <scope>NUCLEOTIDE SEQUENCE [LARGE SCALE GENOMIC DNA]</scope>
    <source>
        <strain evidence="3">cv. XS01</strain>
    </source>
</reference>
<sequence length="151" mass="17192">MKEKSVRRRENPIRVLAQLDDYEMDAKAGVGNHEEGRSLQIARRSIKCKGHKVQPCENLFRKIINGWKDVSNGQNLHKAIYMKKTMSNKDESKAHTIEDERKIIEQSVVRTYMKNSRTHNTSSGKTLARPARRGALPSKIALRLIPAGNSK</sequence>
<dbReference type="EMBL" id="KV005783">
    <property type="protein sequence ID" value="KZV33460.1"/>
    <property type="molecule type" value="Genomic_DNA"/>
</dbReference>
<evidence type="ECO:0000256" key="1">
    <source>
        <dbReference type="SAM" id="MobiDB-lite"/>
    </source>
</evidence>
<accession>A0A2Z7BGQ8</accession>
<evidence type="ECO:0000313" key="2">
    <source>
        <dbReference type="EMBL" id="KZV33460.1"/>
    </source>
</evidence>
<dbReference type="AlphaFoldDB" id="A0A2Z7BGQ8"/>
<proteinExistence type="predicted"/>
<protein>
    <submittedName>
        <fullName evidence="2">Uncharacterized protein</fullName>
    </submittedName>
</protein>
<organism evidence="2 3">
    <name type="scientific">Dorcoceras hygrometricum</name>
    <dbReference type="NCBI Taxonomy" id="472368"/>
    <lineage>
        <taxon>Eukaryota</taxon>
        <taxon>Viridiplantae</taxon>
        <taxon>Streptophyta</taxon>
        <taxon>Embryophyta</taxon>
        <taxon>Tracheophyta</taxon>
        <taxon>Spermatophyta</taxon>
        <taxon>Magnoliopsida</taxon>
        <taxon>eudicotyledons</taxon>
        <taxon>Gunneridae</taxon>
        <taxon>Pentapetalae</taxon>
        <taxon>asterids</taxon>
        <taxon>lamiids</taxon>
        <taxon>Lamiales</taxon>
        <taxon>Gesneriaceae</taxon>
        <taxon>Didymocarpoideae</taxon>
        <taxon>Trichosporeae</taxon>
        <taxon>Loxocarpinae</taxon>
        <taxon>Dorcoceras</taxon>
    </lineage>
</organism>
<name>A0A2Z7BGQ8_9LAMI</name>